<reference evidence="1 2" key="3">
    <citation type="journal article" date="2019" name="Int. J. Syst. Evol. Microbiol.">
        <title>Nitrosopumilus adriaticus sp. nov. and Nitrosopumilus piranensis sp. nov., two ammonia-oxidizing archaea from the Adriatic Sea and members of the class Nitrososphaeria.</title>
        <authorList>
            <person name="Bayer B."/>
            <person name="Vojvoda J."/>
            <person name="Reinthaler T."/>
            <person name="Reyes C."/>
            <person name="Pinto M."/>
            <person name="Herndl G.J."/>
        </authorList>
    </citation>
    <scope>NUCLEOTIDE SEQUENCE [LARGE SCALE GENOMIC DNA]</scope>
    <source>
        <strain evidence="1 2">D3C</strain>
    </source>
</reference>
<accession>A0A0C5BZ84</accession>
<dbReference type="STRING" id="1582439.NPIRD3C_1098"/>
<gene>
    <name evidence="1" type="ORF">NPIRD3C_1098</name>
</gene>
<dbReference type="RefSeq" id="WP_148703181.1">
    <property type="nucleotide sequence ID" value="NZ_CP010868.1"/>
</dbReference>
<name>A0A0C5BZ84_9ARCH</name>
<sequence>MRVDCCRKCGKVQTIKQKCSVCTNPIKFGCEKCKVETDEQIHMKCRLADMNYRPIFSEVA</sequence>
<dbReference type="Proteomes" id="UP000032027">
    <property type="component" value="Chromosome"/>
</dbReference>
<evidence type="ECO:0000313" key="2">
    <source>
        <dbReference type="Proteomes" id="UP000032027"/>
    </source>
</evidence>
<protein>
    <submittedName>
        <fullName evidence="1">Uncharacterized protein</fullName>
    </submittedName>
</protein>
<dbReference type="HOGENOM" id="CLU_2930020_0_0_2"/>
<dbReference type="AlphaFoldDB" id="A0A0C5BZ84"/>
<dbReference type="EMBL" id="CP010868">
    <property type="protein sequence ID" value="AJM92310.1"/>
    <property type="molecule type" value="Genomic_DNA"/>
</dbReference>
<keyword evidence="2" id="KW-1185">Reference proteome</keyword>
<dbReference type="KEGG" id="nid:NPIRD3C_1098"/>
<proteinExistence type="predicted"/>
<reference evidence="1 2" key="2">
    <citation type="journal article" date="2016" name="ISME J.">
        <title>Physiological and genomic characterization of two novel marine thaumarchaeal strains indicates niche differentiation.</title>
        <authorList>
            <person name="Bayer B."/>
            <person name="Vojvoda J."/>
            <person name="Offre P."/>
            <person name="Alves R.J."/>
            <person name="Elisabeth N.H."/>
            <person name="Garcia J.A."/>
            <person name="Volland J.M."/>
            <person name="Srivastava A."/>
            <person name="Schleper C."/>
            <person name="Herndl G.J."/>
        </authorList>
    </citation>
    <scope>NUCLEOTIDE SEQUENCE [LARGE SCALE GENOMIC DNA]</scope>
    <source>
        <strain evidence="1 2">D3C</strain>
    </source>
</reference>
<dbReference type="PATRIC" id="fig|1582439.9.peg.1131"/>
<reference evidence="2" key="1">
    <citation type="submission" date="2015-02" db="EMBL/GenBank/DDBJ databases">
        <title>Characterization of two novel Thaumarchaeota isolated from the Northern Adriatic Sea.</title>
        <authorList>
            <person name="Bayer B."/>
            <person name="Vojvoda J."/>
            <person name="Offre P."/>
            <person name="Srivastava A."/>
            <person name="Elisabeth N."/>
            <person name="Garcia J.A.L."/>
            <person name="Schleper C."/>
            <person name="Herndl G.J."/>
        </authorList>
    </citation>
    <scope>NUCLEOTIDE SEQUENCE [LARGE SCALE GENOMIC DNA]</scope>
    <source>
        <strain evidence="2">D3C</strain>
    </source>
</reference>
<dbReference type="OrthoDB" id="3035at2157"/>
<evidence type="ECO:0000313" key="1">
    <source>
        <dbReference type="EMBL" id="AJM92310.1"/>
    </source>
</evidence>
<organism evidence="1 2">
    <name type="scientific">Nitrosopumilus piranensis</name>
    <dbReference type="NCBI Taxonomy" id="1582439"/>
    <lineage>
        <taxon>Archaea</taxon>
        <taxon>Nitrososphaerota</taxon>
        <taxon>Nitrososphaeria</taxon>
        <taxon>Nitrosopumilales</taxon>
        <taxon>Nitrosopumilaceae</taxon>
        <taxon>Nitrosopumilus</taxon>
    </lineage>
</organism>
<dbReference type="GeneID" id="41600247"/>